<gene>
    <name evidence="1" type="ordered locus">SpiGrapes_3268</name>
</gene>
<name>G8QR77_SPHPG</name>
<protein>
    <submittedName>
        <fullName evidence="1">Rrf2 family protein, putative transcriptional regulator</fullName>
    </submittedName>
</protein>
<dbReference type="RefSeq" id="WP_014271851.1">
    <property type="nucleotide sequence ID" value="NC_016633.1"/>
</dbReference>
<dbReference type="PANTHER" id="PTHR33221:SF9">
    <property type="entry name" value="RRF2 FAMILY PROTEIN"/>
    <property type="match status" value="1"/>
</dbReference>
<dbReference type="PROSITE" id="PS51197">
    <property type="entry name" value="HTH_RRF2_2"/>
    <property type="match status" value="1"/>
</dbReference>
<dbReference type="InterPro" id="IPR036388">
    <property type="entry name" value="WH-like_DNA-bd_sf"/>
</dbReference>
<proteinExistence type="predicted"/>
<accession>G8QR77</accession>
<dbReference type="Gene3D" id="1.10.10.10">
    <property type="entry name" value="Winged helix-like DNA-binding domain superfamily/Winged helix DNA-binding domain"/>
    <property type="match status" value="1"/>
</dbReference>
<dbReference type="InterPro" id="IPR000944">
    <property type="entry name" value="Tscrpt_reg_Rrf2"/>
</dbReference>
<organism evidence="1 2">
    <name type="scientific">Sphaerochaeta pleomorpha (strain ATCC BAA-1885 / DSM 22778 / Grapes)</name>
    <dbReference type="NCBI Taxonomy" id="158190"/>
    <lineage>
        <taxon>Bacteria</taxon>
        <taxon>Pseudomonadati</taxon>
        <taxon>Spirochaetota</taxon>
        <taxon>Spirochaetia</taxon>
        <taxon>Spirochaetales</taxon>
        <taxon>Sphaerochaetaceae</taxon>
        <taxon>Sphaerochaeta</taxon>
    </lineage>
</organism>
<dbReference type="EMBL" id="CP003155">
    <property type="protein sequence ID" value="AEV31012.1"/>
    <property type="molecule type" value="Genomic_DNA"/>
</dbReference>
<keyword evidence="2" id="KW-1185">Reference proteome</keyword>
<dbReference type="NCBIfam" id="TIGR00738">
    <property type="entry name" value="rrf2_super"/>
    <property type="match status" value="1"/>
</dbReference>
<evidence type="ECO:0000313" key="2">
    <source>
        <dbReference type="Proteomes" id="UP000005632"/>
    </source>
</evidence>
<sequence>MKISTRGRYGLRLLVDLAENDCNRPIALSQVACRQDLSEKYLQQVALLLTRAGFLISTKGSGGGYLLKNDPSEIVVYDVLSLLEGGLDFSEPPADADTAIRRCLHTHFYQPLDEHLAQIFKGMTLSDIVRSVPFSYSI</sequence>
<evidence type="ECO:0000313" key="1">
    <source>
        <dbReference type="EMBL" id="AEV31012.1"/>
    </source>
</evidence>
<reference evidence="1 2" key="1">
    <citation type="submission" date="2011-11" db="EMBL/GenBank/DDBJ databases">
        <title>Complete sequence of Spirochaeta sp. grapes.</title>
        <authorList>
            <consortium name="US DOE Joint Genome Institute"/>
            <person name="Lucas S."/>
            <person name="Han J."/>
            <person name="Lapidus A."/>
            <person name="Cheng J.-F."/>
            <person name="Goodwin L."/>
            <person name="Pitluck S."/>
            <person name="Peters L."/>
            <person name="Ovchinnikova G."/>
            <person name="Munk A.C."/>
            <person name="Detter J.C."/>
            <person name="Han C."/>
            <person name="Tapia R."/>
            <person name="Land M."/>
            <person name="Hauser L."/>
            <person name="Kyrpides N."/>
            <person name="Ivanova N."/>
            <person name="Pagani I."/>
            <person name="Ritalahtilisa K."/>
            <person name="Loeffler F."/>
            <person name="Woyke T."/>
        </authorList>
    </citation>
    <scope>NUCLEOTIDE SEQUENCE [LARGE SCALE GENOMIC DNA]</scope>
    <source>
        <strain evidence="2">ATCC BAA-1885 / DSM 22778 / Grapes</strain>
    </source>
</reference>
<dbReference type="PANTHER" id="PTHR33221">
    <property type="entry name" value="WINGED HELIX-TURN-HELIX TRANSCRIPTIONAL REGULATOR, RRF2 FAMILY"/>
    <property type="match status" value="1"/>
</dbReference>
<dbReference type="HOGENOM" id="CLU_107144_0_1_12"/>
<dbReference type="KEGG" id="sgp:SpiGrapes_3268"/>
<dbReference type="STRING" id="158190.SpiGrapes_3268"/>
<dbReference type="SUPFAM" id="SSF46785">
    <property type="entry name" value="Winged helix' DNA-binding domain"/>
    <property type="match status" value="1"/>
</dbReference>
<dbReference type="OrthoDB" id="9808360at2"/>
<dbReference type="GO" id="GO:0005829">
    <property type="term" value="C:cytosol"/>
    <property type="evidence" value="ECO:0007669"/>
    <property type="project" value="TreeGrafter"/>
</dbReference>
<dbReference type="AlphaFoldDB" id="G8QR77"/>
<dbReference type="GO" id="GO:0003700">
    <property type="term" value="F:DNA-binding transcription factor activity"/>
    <property type="evidence" value="ECO:0007669"/>
    <property type="project" value="TreeGrafter"/>
</dbReference>
<dbReference type="Pfam" id="PF02082">
    <property type="entry name" value="Rrf2"/>
    <property type="match status" value="1"/>
</dbReference>
<dbReference type="eggNOG" id="COG1959">
    <property type="taxonomic scope" value="Bacteria"/>
</dbReference>
<dbReference type="Proteomes" id="UP000005632">
    <property type="component" value="Chromosome"/>
</dbReference>
<dbReference type="InterPro" id="IPR036390">
    <property type="entry name" value="WH_DNA-bd_sf"/>
</dbReference>